<dbReference type="Proteomes" id="UP000507222">
    <property type="component" value="Unassembled WGS sequence"/>
</dbReference>
<feature type="transmembrane region" description="Helical" evidence="1">
    <location>
        <begin position="63"/>
        <end position="86"/>
    </location>
</feature>
<dbReference type="EMBL" id="CAEKDK010000008">
    <property type="protein sequence ID" value="CAB4289233.1"/>
    <property type="molecule type" value="Genomic_DNA"/>
</dbReference>
<organism evidence="2 4">
    <name type="scientific">Prunus armeniaca</name>
    <name type="common">Apricot</name>
    <name type="synonym">Armeniaca vulgaris</name>
    <dbReference type="NCBI Taxonomy" id="36596"/>
    <lineage>
        <taxon>Eukaryota</taxon>
        <taxon>Viridiplantae</taxon>
        <taxon>Streptophyta</taxon>
        <taxon>Embryophyta</taxon>
        <taxon>Tracheophyta</taxon>
        <taxon>Spermatophyta</taxon>
        <taxon>Magnoliopsida</taxon>
        <taxon>eudicotyledons</taxon>
        <taxon>Gunneridae</taxon>
        <taxon>Pentapetalae</taxon>
        <taxon>rosids</taxon>
        <taxon>fabids</taxon>
        <taxon>Rosales</taxon>
        <taxon>Rosaceae</taxon>
        <taxon>Amygdaloideae</taxon>
        <taxon>Amygdaleae</taxon>
        <taxon>Prunus</taxon>
    </lineage>
</organism>
<accession>A0A6J5VM39</accession>
<name>A0A6J5VM39_PRUAR</name>
<keyword evidence="1" id="KW-0472">Membrane</keyword>
<evidence type="ECO:0000313" key="4">
    <source>
        <dbReference type="Proteomes" id="UP000507222"/>
    </source>
</evidence>
<dbReference type="EMBL" id="CAEKKB010000008">
    <property type="protein sequence ID" value="CAB4319550.1"/>
    <property type="molecule type" value="Genomic_DNA"/>
</dbReference>
<keyword evidence="1" id="KW-1133">Transmembrane helix</keyword>
<protein>
    <submittedName>
        <fullName evidence="2">Uncharacterized protein</fullName>
    </submittedName>
</protein>
<sequence length="111" mass="11849">MGRSGGGCGLSSMTQILHGLGVRWTKEFKALRSQLWWGGQGMMVGEEGAAVEEGPPSVGFSDALLLVICPLVIFSCAFPISSIYVFHPMLLVTYIGKNTAKLVISLHAHDA</sequence>
<proteinExistence type="predicted"/>
<dbReference type="AlphaFoldDB" id="A0A6J5VM39"/>
<evidence type="ECO:0000256" key="1">
    <source>
        <dbReference type="SAM" id="Phobius"/>
    </source>
</evidence>
<evidence type="ECO:0000313" key="2">
    <source>
        <dbReference type="EMBL" id="CAB4289233.1"/>
    </source>
</evidence>
<gene>
    <name evidence="2" type="ORF">CURHAP_LOCUS47749</name>
    <name evidence="3" type="ORF">ORAREDHAP_LOCUS46975</name>
</gene>
<reference evidence="5" key="1">
    <citation type="journal article" date="2020" name="Genome Biol.">
        <title>Gamete binning: chromosome-level and haplotype-resolved genome assembly enabled by high-throughput single-cell sequencing of gamete genomes.</title>
        <authorList>
            <person name="Campoy J.A."/>
            <person name="Sun H."/>
            <person name="Goel M."/>
            <person name="Jiao W.-B."/>
            <person name="Folz-Donahue K."/>
            <person name="Wang N."/>
            <person name="Rubio M."/>
            <person name="Liu C."/>
            <person name="Kukat C."/>
            <person name="Ruiz D."/>
            <person name="Huettel B."/>
            <person name="Schneeberger K."/>
        </authorList>
    </citation>
    <scope>NUCLEOTIDE SEQUENCE [LARGE SCALE GENOMIC DNA]</scope>
    <source>
        <strain evidence="5">cv. Rojo Pasion</strain>
    </source>
</reference>
<keyword evidence="1" id="KW-0812">Transmembrane</keyword>
<evidence type="ECO:0000313" key="5">
    <source>
        <dbReference type="Proteomes" id="UP000507245"/>
    </source>
</evidence>
<reference evidence="2 4" key="2">
    <citation type="submission" date="2020-05" db="EMBL/GenBank/DDBJ databases">
        <authorList>
            <person name="Campoy J."/>
            <person name="Schneeberger K."/>
            <person name="Spophaly S."/>
        </authorList>
    </citation>
    <scope>NUCLEOTIDE SEQUENCE [LARGE SCALE GENOMIC DNA]</scope>
    <source>
        <strain evidence="2">PruArmRojPasFocal</strain>
    </source>
</reference>
<keyword evidence="5" id="KW-1185">Reference proteome</keyword>
<dbReference type="Proteomes" id="UP000507245">
    <property type="component" value="Unassembled WGS sequence"/>
</dbReference>
<evidence type="ECO:0000313" key="3">
    <source>
        <dbReference type="EMBL" id="CAB4319550.1"/>
    </source>
</evidence>